<dbReference type="PATRIC" id="fig|927661.3.peg.2710"/>
<dbReference type="InterPro" id="IPR003673">
    <property type="entry name" value="CoA-Trfase_fam_III"/>
</dbReference>
<dbReference type="EMBL" id="JFBT01000001">
    <property type="protein sequence ID" value="EXG81630.1"/>
    <property type="molecule type" value="Genomic_DNA"/>
</dbReference>
<dbReference type="GO" id="GO:0016740">
    <property type="term" value="F:transferase activity"/>
    <property type="evidence" value="ECO:0007669"/>
    <property type="project" value="UniProtKB-KW"/>
</dbReference>
<name>A0A010YN56_9ACTN</name>
<comment type="caution">
    <text evidence="3">The sequence shown here is derived from an EMBL/GenBank/DDBJ whole genome shotgun (WGS) entry which is preliminary data.</text>
</comment>
<gene>
    <name evidence="3" type="ORF">CryarDRAFT_2748</name>
</gene>
<dbReference type="Pfam" id="PF02515">
    <property type="entry name" value="CoA_transf_3"/>
    <property type="match status" value="1"/>
</dbReference>
<keyword evidence="2 3" id="KW-0808">Transferase</keyword>
<dbReference type="InterPro" id="IPR044855">
    <property type="entry name" value="CoA-Trfase_III_dom3_sf"/>
</dbReference>
<dbReference type="RefSeq" id="WP_035851029.1">
    <property type="nucleotide sequence ID" value="NZ_KK073874.1"/>
</dbReference>
<evidence type="ECO:0000313" key="3">
    <source>
        <dbReference type="EMBL" id="EXG81630.1"/>
    </source>
</evidence>
<dbReference type="InterPro" id="IPR050509">
    <property type="entry name" value="CoA-transferase_III"/>
</dbReference>
<dbReference type="PANTHER" id="PTHR48228">
    <property type="entry name" value="SUCCINYL-COA--D-CITRAMALATE COA-TRANSFERASE"/>
    <property type="match status" value="1"/>
</dbReference>
<organism evidence="3 4">
    <name type="scientific">Cryptosporangium arvum DSM 44712</name>
    <dbReference type="NCBI Taxonomy" id="927661"/>
    <lineage>
        <taxon>Bacteria</taxon>
        <taxon>Bacillati</taxon>
        <taxon>Actinomycetota</taxon>
        <taxon>Actinomycetes</taxon>
        <taxon>Cryptosporangiales</taxon>
        <taxon>Cryptosporangiaceae</taxon>
        <taxon>Cryptosporangium</taxon>
    </lineage>
</organism>
<evidence type="ECO:0000313" key="4">
    <source>
        <dbReference type="Proteomes" id="UP000021053"/>
    </source>
</evidence>
<protein>
    <submittedName>
        <fullName evidence="3">Putative acyl-CoA transferase/carnitine dehydratase</fullName>
    </submittedName>
</protein>
<accession>A0A010YN56</accession>
<comment type="similarity">
    <text evidence="1">Belongs to the CoA-transferase III family.</text>
</comment>
<sequence length="401" mass="42748">MTGPPENGPLHGLRVLDVSTILAGPLACQILGDYGADVIKIEHPRTGDSMRGHGGQKDGVPIWWKEISRNKRTVALNLSDPDGAAALTKLAARADVLVENFRPGTLERWGLGPETLHAVNPGLVLVRLTGFGQTGPYSSRAGFGTLAEAMSGFAALTGAADGPPTLPSFGLADSICGLAASSAALMALRHRDRTGRGQVVDLSILAPIMTAVGPGPTVYQQTGEIEQRHGNRSTNNAPRNTYRTADGSWVAISTSAQSIAERVLRLVGHPEVIEEPWFATGRGRAAHVDELDAYVGDWIGARTRDDVLAAFTGAGAAIAPVYTAKDLVEDVHVRETQMLTEVDDDELGRVLQHNVLWRMSETPGRIRFPGRALGADTDEVLTEAGLSADEIQALRDREVIR</sequence>
<dbReference type="Proteomes" id="UP000021053">
    <property type="component" value="Unassembled WGS sequence"/>
</dbReference>
<evidence type="ECO:0000256" key="1">
    <source>
        <dbReference type="ARBA" id="ARBA00008383"/>
    </source>
</evidence>
<dbReference type="SUPFAM" id="SSF89796">
    <property type="entry name" value="CoA-transferase family III (CaiB/BaiF)"/>
    <property type="match status" value="1"/>
</dbReference>
<evidence type="ECO:0000256" key="2">
    <source>
        <dbReference type="ARBA" id="ARBA00022679"/>
    </source>
</evidence>
<keyword evidence="4" id="KW-1185">Reference proteome</keyword>
<dbReference type="InterPro" id="IPR023606">
    <property type="entry name" value="CoA-Trfase_III_dom_1_sf"/>
</dbReference>
<dbReference type="HOGENOM" id="CLU_033975_2_0_11"/>
<dbReference type="AlphaFoldDB" id="A0A010YN56"/>
<proteinExistence type="inferred from homology"/>
<reference evidence="3 4" key="1">
    <citation type="submission" date="2013-07" db="EMBL/GenBank/DDBJ databases">
        <authorList>
            <consortium name="DOE Joint Genome Institute"/>
            <person name="Eisen J."/>
            <person name="Huntemann M."/>
            <person name="Han J."/>
            <person name="Chen A."/>
            <person name="Kyrpides N."/>
            <person name="Mavromatis K."/>
            <person name="Markowitz V."/>
            <person name="Palaniappan K."/>
            <person name="Ivanova N."/>
            <person name="Schaumberg A."/>
            <person name="Pati A."/>
            <person name="Liolios K."/>
            <person name="Nordberg H.P."/>
            <person name="Cantor M.N."/>
            <person name="Hua S.X."/>
            <person name="Woyke T."/>
        </authorList>
    </citation>
    <scope>NUCLEOTIDE SEQUENCE [LARGE SCALE GENOMIC DNA]</scope>
    <source>
        <strain evidence="3 4">DSM 44712</strain>
    </source>
</reference>
<dbReference type="Gene3D" id="3.30.1540.10">
    <property type="entry name" value="formyl-coa transferase, domain 3"/>
    <property type="match status" value="1"/>
</dbReference>
<dbReference type="PANTHER" id="PTHR48228:SF6">
    <property type="entry name" value="L-CARNITINE COA-TRANSFERASE"/>
    <property type="match status" value="1"/>
</dbReference>
<dbReference type="Gene3D" id="3.40.50.10540">
    <property type="entry name" value="Crotonobetainyl-coa:carnitine coa-transferase, domain 1"/>
    <property type="match status" value="1"/>
</dbReference>
<dbReference type="OrthoDB" id="9797653at2"/>